<reference evidence="1 2" key="1">
    <citation type="submission" date="2023-01" db="EMBL/GenBank/DDBJ databases">
        <authorList>
            <person name="Whitehead M."/>
        </authorList>
    </citation>
    <scope>NUCLEOTIDE SEQUENCE [LARGE SCALE GENOMIC DNA]</scope>
</reference>
<evidence type="ECO:0000313" key="1">
    <source>
        <dbReference type="EMBL" id="CAI6357228.1"/>
    </source>
</evidence>
<proteinExistence type="predicted"/>
<keyword evidence="2" id="KW-1185">Reference proteome</keyword>
<protein>
    <submittedName>
        <fullName evidence="1">Uncharacterized protein</fullName>
    </submittedName>
</protein>
<sequence length="81" mass="9323">MSTGVVGRRFGANRSGRPVKWFSPNCRGQQLCKSKIPMLHFAGQYDKNDARSRRAHDGDAVRYIDVRFTAPRHPSCRRSRF</sequence>
<dbReference type="AlphaFoldDB" id="A0AAV0WN39"/>
<comment type="caution">
    <text evidence="1">The sequence shown here is derived from an EMBL/GenBank/DDBJ whole genome shotgun (WGS) entry which is preliminary data.</text>
</comment>
<name>A0AAV0WN39_9HEMI</name>
<evidence type="ECO:0000313" key="2">
    <source>
        <dbReference type="Proteomes" id="UP001160148"/>
    </source>
</evidence>
<gene>
    <name evidence="1" type="ORF">MEUPH1_LOCUS12875</name>
</gene>
<dbReference type="EMBL" id="CARXXK010000002">
    <property type="protein sequence ID" value="CAI6357228.1"/>
    <property type="molecule type" value="Genomic_DNA"/>
</dbReference>
<accession>A0AAV0WN39</accession>
<organism evidence="1 2">
    <name type="scientific">Macrosiphum euphorbiae</name>
    <name type="common">potato aphid</name>
    <dbReference type="NCBI Taxonomy" id="13131"/>
    <lineage>
        <taxon>Eukaryota</taxon>
        <taxon>Metazoa</taxon>
        <taxon>Ecdysozoa</taxon>
        <taxon>Arthropoda</taxon>
        <taxon>Hexapoda</taxon>
        <taxon>Insecta</taxon>
        <taxon>Pterygota</taxon>
        <taxon>Neoptera</taxon>
        <taxon>Paraneoptera</taxon>
        <taxon>Hemiptera</taxon>
        <taxon>Sternorrhyncha</taxon>
        <taxon>Aphidomorpha</taxon>
        <taxon>Aphidoidea</taxon>
        <taxon>Aphididae</taxon>
        <taxon>Macrosiphini</taxon>
        <taxon>Macrosiphum</taxon>
    </lineage>
</organism>
<dbReference type="Proteomes" id="UP001160148">
    <property type="component" value="Unassembled WGS sequence"/>
</dbReference>